<dbReference type="EMBL" id="FBTB01000015">
    <property type="protein sequence ID" value="CUW12155.1"/>
    <property type="molecule type" value="Genomic_DNA"/>
</dbReference>
<dbReference type="SUPFAM" id="SSF55846">
    <property type="entry name" value="N-acetylmuramoyl-L-alanine amidase-like"/>
    <property type="match status" value="1"/>
</dbReference>
<dbReference type="InterPro" id="IPR002502">
    <property type="entry name" value="Amidase_domain"/>
</dbReference>
<dbReference type="InterPro" id="IPR036505">
    <property type="entry name" value="Amidase/PGRP_sf"/>
</dbReference>
<dbReference type="Gene3D" id="3.40.80.10">
    <property type="entry name" value="Peptidoglycan recognition protein-like"/>
    <property type="match status" value="1"/>
</dbReference>
<dbReference type="CDD" id="cd06583">
    <property type="entry name" value="PGRP"/>
    <property type="match status" value="1"/>
</dbReference>
<keyword evidence="3" id="KW-1185">Reference proteome</keyword>
<gene>
    <name evidence="2" type="ORF">KSL4_0798</name>
</gene>
<name>A0ABP2B4W8_9LACO</name>
<proteinExistence type="predicted"/>
<dbReference type="SMART" id="SM00644">
    <property type="entry name" value="Ami_2"/>
    <property type="match status" value="1"/>
</dbReference>
<reference evidence="2 3" key="1">
    <citation type="submission" date="2015-12" db="EMBL/GenBank/DDBJ databases">
        <authorList>
            <person name="Andreevskaya M."/>
        </authorList>
    </citation>
    <scope>NUCLEOTIDE SEQUENCE [LARGE SCALE GENOMIC DNA]</scope>
    <source>
        <strain evidence="2 3">KSL4-2</strain>
    </source>
</reference>
<accession>A0ABP2B4W8</accession>
<protein>
    <submittedName>
        <fullName evidence="2">Phage terminase, large subunit</fullName>
    </submittedName>
</protein>
<evidence type="ECO:0000259" key="1">
    <source>
        <dbReference type="SMART" id="SM00644"/>
    </source>
</evidence>
<dbReference type="RefSeq" id="WP_089896364.1">
    <property type="nucleotide sequence ID" value="NZ_FBTB01000015.1"/>
</dbReference>
<evidence type="ECO:0000313" key="2">
    <source>
        <dbReference type="EMBL" id="CUW12155.1"/>
    </source>
</evidence>
<dbReference type="Proteomes" id="UP000199047">
    <property type="component" value="Unassembled WGS sequence"/>
</dbReference>
<organism evidence="2 3">
    <name type="scientific">Leuconostoc inhae</name>
    <dbReference type="NCBI Taxonomy" id="178001"/>
    <lineage>
        <taxon>Bacteria</taxon>
        <taxon>Bacillati</taxon>
        <taxon>Bacillota</taxon>
        <taxon>Bacilli</taxon>
        <taxon>Lactobacillales</taxon>
        <taxon>Lactobacillaceae</taxon>
        <taxon>Leuconostoc</taxon>
    </lineage>
</organism>
<sequence>MGYNIERNIVVPGHPAMDNGLAVPPFGQVHLHSTANTNATLDNEVAYLKNNWQNGYYTHLVGEGGRIIQVAETNGGAYDVGGDWNWETYAAIEFGERVTSQEDFNKSYRAYIWLARNLADECGANYDLDDNDVIGIKTHNFASRTGHGSDHVDPIAFLAKWGISYDQLKKDILNGIEEKPMAQPKFKDGDNIRLTTKASASAYGTAFDKGTKATWGKIDGKSFELHKSNSNYAYRVAFWYNNAIVFWNILEQDLQIK</sequence>
<comment type="caution">
    <text evidence="2">The sequence shown here is derived from an EMBL/GenBank/DDBJ whole genome shotgun (WGS) entry which is preliminary data.</text>
</comment>
<dbReference type="Pfam" id="PF01510">
    <property type="entry name" value="Amidase_2"/>
    <property type="match status" value="1"/>
</dbReference>
<feature type="domain" description="N-acetylmuramoyl-L-alanine amidase" evidence="1">
    <location>
        <begin position="18"/>
        <end position="155"/>
    </location>
</feature>
<evidence type="ECO:0000313" key="3">
    <source>
        <dbReference type="Proteomes" id="UP000199047"/>
    </source>
</evidence>